<dbReference type="PANTHER" id="PTHR13416">
    <property type="match status" value="1"/>
</dbReference>
<accession>A0A7S1BGP9</accession>
<dbReference type="PANTHER" id="PTHR13416:SF2">
    <property type="entry name" value="TRANSMEMBRANE PROTEIN 43"/>
    <property type="match status" value="1"/>
</dbReference>
<dbReference type="GO" id="GO:0005637">
    <property type="term" value="C:nuclear inner membrane"/>
    <property type="evidence" value="ECO:0007669"/>
    <property type="project" value="TreeGrafter"/>
</dbReference>
<gene>
    <name evidence="11" type="ORF">CHYS00102_LOCUS13803</name>
</gene>
<keyword evidence="9" id="KW-0539">Nucleus</keyword>
<evidence type="ECO:0000256" key="10">
    <source>
        <dbReference type="SAM" id="Phobius"/>
    </source>
</evidence>
<dbReference type="GO" id="GO:0071763">
    <property type="term" value="P:nuclear membrane organization"/>
    <property type="evidence" value="ECO:0007669"/>
    <property type="project" value="TreeGrafter"/>
</dbReference>
<comment type="subcellular location">
    <subcellularLocation>
        <location evidence="1">Endomembrane system</location>
        <topology evidence="1">Multi-pass membrane protein</topology>
    </subcellularLocation>
    <subcellularLocation>
        <location evidence="3">Endoplasmic reticulum membrane</location>
    </subcellularLocation>
    <subcellularLocation>
        <location evidence="2">Nucleus envelope</location>
    </subcellularLocation>
</comment>
<dbReference type="GO" id="GO:0005789">
    <property type="term" value="C:endoplasmic reticulum membrane"/>
    <property type="evidence" value="ECO:0007669"/>
    <property type="project" value="UniProtKB-SubCell"/>
</dbReference>
<feature type="transmembrane region" description="Helical" evidence="10">
    <location>
        <begin position="20"/>
        <end position="41"/>
    </location>
</feature>
<evidence type="ECO:0000256" key="7">
    <source>
        <dbReference type="ARBA" id="ARBA00022989"/>
    </source>
</evidence>
<proteinExistence type="inferred from homology"/>
<dbReference type="Pfam" id="PF07787">
    <property type="entry name" value="TMEM43"/>
    <property type="match status" value="1"/>
</dbReference>
<keyword evidence="6" id="KW-0256">Endoplasmic reticulum</keyword>
<dbReference type="InterPro" id="IPR012430">
    <property type="entry name" value="TMEM43_fam"/>
</dbReference>
<reference evidence="11" key="1">
    <citation type="submission" date="2021-01" db="EMBL/GenBank/DDBJ databases">
        <authorList>
            <person name="Corre E."/>
            <person name="Pelletier E."/>
            <person name="Niang G."/>
            <person name="Scheremetjew M."/>
            <person name="Finn R."/>
            <person name="Kale V."/>
            <person name="Holt S."/>
            <person name="Cochrane G."/>
            <person name="Meng A."/>
            <person name="Brown T."/>
            <person name="Cohen L."/>
        </authorList>
    </citation>
    <scope>NUCLEOTIDE SEQUENCE</scope>
    <source>
        <strain evidence="11">308</strain>
    </source>
</reference>
<dbReference type="EMBL" id="HBFR01019014">
    <property type="protein sequence ID" value="CAD8886605.1"/>
    <property type="molecule type" value="Transcribed_RNA"/>
</dbReference>
<evidence type="ECO:0000256" key="6">
    <source>
        <dbReference type="ARBA" id="ARBA00022824"/>
    </source>
</evidence>
<evidence type="ECO:0000256" key="5">
    <source>
        <dbReference type="ARBA" id="ARBA00022692"/>
    </source>
</evidence>
<keyword evidence="5 10" id="KW-0812">Transmembrane</keyword>
<name>A0A7S1BGP9_9STRA</name>
<evidence type="ECO:0000256" key="4">
    <source>
        <dbReference type="ARBA" id="ARBA00006627"/>
    </source>
</evidence>
<evidence type="ECO:0000313" key="11">
    <source>
        <dbReference type="EMBL" id="CAD8886605.1"/>
    </source>
</evidence>
<evidence type="ECO:0000256" key="2">
    <source>
        <dbReference type="ARBA" id="ARBA00004259"/>
    </source>
</evidence>
<dbReference type="AlphaFoldDB" id="A0A7S1BGP9"/>
<evidence type="ECO:0000256" key="8">
    <source>
        <dbReference type="ARBA" id="ARBA00023136"/>
    </source>
</evidence>
<sequence length="428" mass="47637">MSDEEYTETTHQSWGNRLCQSLFGVCVGILLFAIAPILLFWNEGRSIERIKVIQEASNAVLPGYITEYSALNDGALVAVSGVLAKPATNLTLKDNAPLPFQISEVLDSHLISLQRQENGPLLYLHRDVSYFEWKEDVETTTKKTAGGGETTTKNYSYSKTWTSTHYDSNNFKNSQYHQNMKPQYEDASFTTHDKVILMQFDENTDMWLSPSLVNELIDRTWGGTDIGLALNWRPSTSEINPAGPPEIGDNKFTWKAVGPTVVSALAMQYSGGSLGTWISSQGRDFTYINVGTLTTFGMIKAAEKENAMTTWIIRAVGLIVWWISFSMIAKPLSVVADVATIPCLGFEPGTLVEYLTGCVAFLTSSICSLITISLAWLFYRPLYAVILIIFAVGITIFARQQVAKNKKKEPQYSFAPIELTNRDIKPIN</sequence>
<evidence type="ECO:0000256" key="9">
    <source>
        <dbReference type="ARBA" id="ARBA00023242"/>
    </source>
</evidence>
<evidence type="ECO:0000256" key="1">
    <source>
        <dbReference type="ARBA" id="ARBA00004127"/>
    </source>
</evidence>
<evidence type="ECO:0000256" key="3">
    <source>
        <dbReference type="ARBA" id="ARBA00004586"/>
    </source>
</evidence>
<keyword evidence="8 10" id="KW-0472">Membrane</keyword>
<feature type="transmembrane region" description="Helical" evidence="10">
    <location>
        <begin position="382"/>
        <end position="398"/>
    </location>
</feature>
<dbReference type="GO" id="GO:0006629">
    <property type="term" value="P:lipid metabolic process"/>
    <property type="evidence" value="ECO:0007669"/>
    <property type="project" value="TreeGrafter"/>
</dbReference>
<comment type="similarity">
    <text evidence="4">Belongs to the TMEM43 family.</text>
</comment>
<keyword evidence="7 10" id="KW-1133">Transmembrane helix</keyword>
<organism evidence="11">
    <name type="scientific">Corethron hystrix</name>
    <dbReference type="NCBI Taxonomy" id="216773"/>
    <lineage>
        <taxon>Eukaryota</taxon>
        <taxon>Sar</taxon>
        <taxon>Stramenopiles</taxon>
        <taxon>Ochrophyta</taxon>
        <taxon>Bacillariophyta</taxon>
        <taxon>Coscinodiscophyceae</taxon>
        <taxon>Corethrophycidae</taxon>
        <taxon>Corethrales</taxon>
        <taxon>Corethraceae</taxon>
        <taxon>Corethron</taxon>
    </lineage>
</organism>
<protein>
    <submittedName>
        <fullName evidence="11">Uncharacterized protein</fullName>
    </submittedName>
</protein>